<comment type="similarity">
    <text evidence="1">Belongs to the NodU/CmcH family.</text>
</comment>
<dbReference type="GO" id="GO:0016740">
    <property type="term" value="F:transferase activity"/>
    <property type="evidence" value="ECO:0007669"/>
    <property type="project" value="UniProtKB-KW"/>
</dbReference>
<gene>
    <name evidence="4" type="ORF">K6958_03120</name>
</gene>
<dbReference type="Gene3D" id="3.30.420.40">
    <property type="match status" value="2"/>
</dbReference>
<evidence type="ECO:0000313" key="5">
    <source>
        <dbReference type="Proteomes" id="UP001056635"/>
    </source>
</evidence>
<name>A0ABY4RB78_9GAMM</name>
<dbReference type="Pfam" id="PF16861">
    <property type="entry name" value="Carbam_trans_C"/>
    <property type="match status" value="1"/>
</dbReference>
<keyword evidence="4" id="KW-0808">Transferase</keyword>
<proteinExistence type="inferred from homology"/>
<evidence type="ECO:0000259" key="2">
    <source>
        <dbReference type="Pfam" id="PF02543"/>
    </source>
</evidence>
<dbReference type="RefSeq" id="WP_249893294.1">
    <property type="nucleotide sequence ID" value="NZ_CP082904.1"/>
</dbReference>
<dbReference type="InterPro" id="IPR043129">
    <property type="entry name" value="ATPase_NBD"/>
</dbReference>
<keyword evidence="5" id="KW-1185">Reference proteome</keyword>
<dbReference type="InterPro" id="IPR038152">
    <property type="entry name" value="Carbam_trans_C_sf"/>
</dbReference>
<dbReference type="CDD" id="cd24100">
    <property type="entry name" value="ASKHA_NBD_MJ1051-like_N"/>
    <property type="match status" value="1"/>
</dbReference>
<dbReference type="PANTHER" id="PTHR34847:SF1">
    <property type="entry name" value="NODULATION PROTEIN U"/>
    <property type="match status" value="1"/>
</dbReference>
<dbReference type="SUPFAM" id="SSF53067">
    <property type="entry name" value="Actin-like ATPase domain"/>
    <property type="match status" value="1"/>
</dbReference>
<dbReference type="PANTHER" id="PTHR34847">
    <property type="entry name" value="NODULATION PROTEIN U"/>
    <property type="match status" value="1"/>
</dbReference>
<protein>
    <submittedName>
        <fullName evidence="4">Carbamoyl transferase</fullName>
    </submittedName>
</protein>
<dbReference type="EMBL" id="CP082904">
    <property type="protein sequence ID" value="UQY44702.1"/>
    <property type="molecule type" value="Genomic_DNA"/>
</dbReference>
<dbReference type="Gene3D" id="3.90.870.20">
    <property type="entry name" value="Carbamoyltransferase, C-terminal domain"/>
    <property type="match status" value="1"/>
</dbReference>
<dbReference type="InterPro" id="IPR031730">
    <property type="entry name" value="Carbam_trans_C"/>
</dbReference>
<dbReference type="Pfam" id="PF02543">
    <property type="entry name" value="Carbam_trans_N"/>
    <property type="match status" value="1"/>
</dbReference>
<feature type="domain" description="Carbamoyltransferase" evidence="2">
    <location>
        <begin position="3"/>
        <end position="336"/>
    </location>
</feature>
<dbReference type="InterPro" id="IPR003696">
    <property type="entry name" value="Carbtransf_dom"/>
</dbReference>
<feature type="domain" description="Carbamoyltransferase C-terminal" evidence="3">
    <location>
        <begin position="388"/>
        <end position="555"/>
    </location>
</feature>
<dbReference type="InterPro" id="IPR051338">
    <property type="entry name" value="NodU/CmcH_Carbamoyltrnsfr"/>
</dbReference>
<organism evidence="4 5">
    <name type="scientific">Mixta hanseatica</name>
    <dbReference type="NCBI Taxonomy" id="2872648"/>
    <lineage>
        <taxon>Bacteria</taxon>
        <taxon>Pseudomonadati</taxon>
        <taxon>Pseudomonadota</taxon>
        <taxon>Gammaproteobacteria</taxon>
        <taxon>Enterobacterales</taxon>
        <taxon>Erwiniaceae</taxon>
        <taxon>Mixta</taxon>
    </lineage>
</organism>
<accession>A0ABY4RB78</accession>
<evidence type="ECO:0000259" key="3">
    <source>
        <dbReference type="Pfam" id="PF16861"/>
    </source>
</evidence>
<reference evidence="4" key="1">
    <citation type="submission" date="2021-09" db="EMBL/GenBank/DDBJ databases">
        <title>First case of bloodstream infection caused by Mixta hanseatica sp. nov., a member of the Erwiniaceae family.</title>
        <authorList>
            <person name="Both A."/>
            <person name="Huang J."/>
            <person name="Wenzel P."/>
            <person name="Aepfelbacher M."/>
            <person name="Rohde H."/>
            <person name="Christner M."/>
            <person name="Hentschke M."/>
        </authorList>
    </citation>
    <scope>NUCLEOTIDE SEQUENCE</scope>
    <source>
        <strain evidence="4">X22927</strain>
    </source>
</reference>
<dbReference type="Proteomes" id="UP001056635">
    <property type="component" value="Chromosome"/>
</dbReference>
<evidence type="ECO:0000256" key="1">
    <source>
        <dbReference type="ARBA" id="ARBA00006129"/>
    </source>
</evidence>
<sequence>MLILGITNNDTAGACIIRGSEIIAAVHEERFTRIKAHKTWPTQSIGFVLSAANKTINDVDIIAYGWKAGFNENHCLNLYVERVINECIYNFDNIDILQKRIADEINNDKEKREEFDRFIWDNHLQNKVRYIDHHDTHAWGAWLCSPFEQALVVTCDGRGDFISLSIRYINEGKETVLHREKTIDSLGYFYGRITHLLGFKANRHEGKITGLSAYGNPEHALPLMKKMIDIKYHRLVANCGDYYSPSYHGYSPTLVNEINKYSPQDIAAAAQKHMETILTELIQPYVKYHKVKNICLAGGVFGNVRLNQKLKENLGIANLFILPCMGDEGLPLAAAVTAQWRENRLRIRMDTMALGTEYTNDEIASILQQQQDLIIKTPDNMQQAVIDCLKNNNVMAFFRGKMEFGSRALCNRSIIYHANKKDVNLWLNQKLKRTEFMPFAPVIAKNLADISLINWSPADKAAEFMTITYNCKPVMLLQCPAVVHIDGSARPQIVDTEQDPFMYQLLNRWYSLTGQPCLVNTSFNRHEEPIINTPHEALSVLRNGIINAINFNDTFLVTRKDDASMGN</sequence>
<evidence type="ECO:0000313" key="4">
    <source>
        <dbReference type="EMBL" id="UQY44702.1"/>
    </source>
</evidence>